<gene>
    <name evidence="1" type="ORF">TNIN_427691</name>
</gene>
<evidence type="ECO:0000313" key="1">
    <source>
        <dbReference type="EMBL" id="GFY63400.1"/>
    </source>
</evidence>
<organism evidence="1 2">
    <name type="scientific">Trichonephila inaurata madagascariensis</name>
    <dbReference type="NCBI Taxonomy" id="2747483"/>
    <lineage>
        <taxon>Eukaryota</taxon>
        <taxon>Metazoa</taxon>
        <taxon>Ecdysozoa</taxon>
        <taxon>Arthropoda</taxon>
        <taxon>Chelicerata</taxon>
        <taxon>Arachnida</taxon>
        <taxon>Araneae</taxon>
        <taxon>Araneomorphae</taxon>
        <taxon>Entelegynae</taxon>
        <taxon>Araneoidea</taxon>
        <taxon>Nephilidae</taxon>
        <taxon>Trichonephila</taxon>
        <taxon>Trichonephila inaurata</taxon>
    </lineage>
</organism>
<comment type="caution">
    <text evidence="1">The sequence shown here is derived from an EMBL/GenBank/DDBJ whole genome shotgun (WGS) entry which is preliminary data.</text>
</comment>
<dbReference type="OrthoDB" id="8122644at2759"/>
<protein>
    <submittedName>
        <fullName evidence="1">Uncharacterized protein</fullName>
    </submittedName>
</protein>
<reference evidence="1" key="1">
    <citation type="submission" date="2020-08" db="EMBL/GenBank/DDBJ databases">
        <title>Multicomponent nature underlies the extraordinary mechanical properties of spider dragline silk.</title>
        <authorList>
            <person name="Kono N."/>
            <person name="Nakamura H."/>
            <person name="Mori M."/>
            <person name="Yoshida Y."/>
            <person name="Ohtoshi R."/>
            <person name="Malay A.D."/>
            <person name="Moran D.A.P."/>
            <person name="Tomita M."/>
            <person name="Numata K."/>
            <person name="Arakawa K."/>
        </authorList>
    </citation>
    <scope>NUCLEOTIDE SEQUENCE</scope>
</reference>
<dbReference type="Proteomes" id="UP000886998">
    <property type="component" value="Unassembled WGS sequence"/>
</dbReference>
<sequence>MNFIAVQKNDYYREIHKRISGVTDLQALQAKYHADCYNLIKNSIHLSNVDKKVALRSLMIDTAMEQIYTYIEENDDCQFTMQELRNAITTEYIPDIQI</sequence>
<dbReference type="EMBL" id="BMAV01014756">
    <property type="protein sequence ID" value="GFY63400.1"/>
    <property type="molecule type" value="Genomic_DNA"/>
</dbReference>
<evidence type="ECO:0000313" key="2">
    <source>
        <dbReference type="Proteomes" id="UP000886998"/>
    </source>
</evidence>
<keyword evidence="2" id="KW-1185">Reference proteome</keyword>
<accession>A0A8X6XZU9</accession>
<name>A0A8X6XZU9_9ARAC</name>
<proteinExistence type="predicted"/>
<dbReference type="AlphaFoldDB" id="A0A8X6XZU9"/>